<dbReference type="AlphaFoldDB" id="A0A2K1Q205"/>
<evidence type="ECO:0000313" key="4">
    <source>
        <dbReference type="Proteomes" id="UP000236220"/>
    </source>
</evidence>
<evidence type="ECO:0000256" key="1">
    <source>
        <dbReference type="SAM" id="Phobius"/>
    </source>
</evidence>
<name>A0A2K1Q205_9GAMM</name>
<dbReference type="SMART" id="SM00014">
    <property type="entry name" value="acidPPc"/>
    <property type="match status" value="1"/>
</dbReference>
<dbReference type="Proteomes" id="UP000236220">
    <property type="component" value="Unassembled WGS sequence"/>
</dbReference>
<keyword evidence="4" id="KW-1185">Reference proteome</keyword>
<feature type="transmembrane region" description="Helical" evidence="1">
    <location>
        <begin position="177"/>
        <end position="195"/>
    </location>
</feature>
<proteinExistence type="predicted"/>
<dbReference type="CDD" id="cd03396">
    <property type="entry name" value="PAP2_like_6"/>
    <property type="match status" value="1"/>
</dbReference>
<gene>
    <name evidence="3" type="ORF">Lysil_0693</name>
</gene>
<reference evidence="3 4" key="1">
    <citation type="submission" date="2017-08" db="EMBL/GenBank/DDBJ databases">
        <title>Lysobacter sylvestris genome.</title>
        <authorList>
            <person name="Zhang D.-C."/>
            <person name="Albuquerque L."/>
            <person name="Franca L."/>
            <person name="Froufe H.J.C."/>
            <person name="Barroso C."/>
            <person name="Egas C."/>
            <person name="Da Costa M."/>
            <person name="Margesin R."/>
        </authorList>
    </citation>
    <scope>NUCLEOTIDE SEQUENCE [LARGE SCALE GENOMIC DNA]</scope>
    <source>
        <strain evidence="3 4">AM20-91</strain>
    </source>
</reference>
<keyword evidence="1" id="KW-0812">Transmembrane</keyword>
<dbReference type="RefSeq" id="WP_103074165.1">
    <property type="nucleotide sequence ID" value="NZ_NPZB01000001.1"/>
</dbReference>
<dbReference type="Gene3D" id="1.20.144.10">
    <property type="entry name" value="Phosphatidic acid phosphatase type 2/haloperoxidase"/>
    <property type="match status" value="1"/>
</dbReference>
<evidence type="ECO:0000313" key="3">
    <source>
        <dbReference type="EMBL" id="PNS09064.1"/>
    </source>
</evidence>
<feature type="transmembrane region" description="Helical" evidence="1">
    <location>
        <begin position="62"/>
        <end position="84"/>
    </location>
</feature>
<dbReference type="InterPro" id="IPR036938">
    <property type="entry name" value="PAP2/HPO_sf"/>
</dbReference>
<feature type="transmembrane region" description="Helical" evidence="1">
    <location>
        <begin position="96"/>
        <end position="116"/>
    </location>
</feature>
<dbReference type="SUPFAM" id="SSF48317">
    <property type="entry name" value="Acid phosphatase/Vanadium-dependent haloperoxidase"/>
    <property type="match status" value="1"/>
</dbReference>
<protein>
    <submittedName>
        <fullName evidence="3">PAP2 superfamily protein</fullName>
    </submittedName>
</protein>
<organism evidence="3 4">
    <name type="scientific">Solilutibacter silvestris</name>
    <dbReference type="NCBI Taxonomy" id="1645665"/>
    <lineage>
        <taxon>Bacteria</taxon>
        <taxon>Pseudomonadati</taxon>
        <taxon>Pseudomonadota</taxon>
        <taxon>Gammaproteobacteria</taxon>
        <taxon>Lysobacterales</taxon>
        <taxon>Lysobacteraceae</taxon>
        <taxon>Solilutibacter</taxon>
    </lineage>
</organism>
<sequence length="388" mass="42028">MNLRLHAKLPWIALAIAALICTLPFWWSDLDIRAAAHFYQRAPFELGYDASWPMGNQQPYKALYVFGSALSWLIVLASIVAFAVPRWRRHPLVRRMALTTLATVALGTGLLVNGIGKDYTGRPRPRTLQEFGGQAQYRPPLDLGTPGVGKSFPCGHCSVGFAVGAVGLVVMTARPTLGVAIIIGSFLLGGAIGSARMAAGAHFFSDVLWSGILTWAAALTSNALISGQRVRAWVSRWPPWLGYALLGALVVVVIAGLLFVRPFHKRIDVRMVMTDPRTYYVLKLESAALDVRVDPAQSDAVRLQGEVKGVGFPNVRVHEDDSSDATSQVHAIRHSGQAREIFAPMVLSVRPEAVPNLQVEIGRGSVRLADPAALHAAQIHVQVEDAAE</sequence>
<dbReference type="EMBL" id="NPZB01000001">
    <property type="protein sequence ID" value="PNS09064.1"/>
    <property type="molecule type" value="Genomic_DNA"/>
</dbReference>
<dbReference type="InterPro" id="IPR000326">
    <property type="entry name" value="PAP2/HPO"/>
</dbReference>
<evidence type="ECO:0000259" key="2">
    <source>
        <dbReference type="SMART" id="SM00014"/>
    </source>
</evidence>
<keyword evidence="1" id="KW-1133">Transmembrane helix</keyword>
<feature type="transmembrane region" description="Helical" evidence="1">
    <location>
        <begin position="9"/>
        <end position="27"/>
    </location>
</feature>
<feature type="transmembrane region" description="Helical" evidence="1">
    <location>
        <begin position="207"/>
        <end position="225"/>
    </location>
</feature>
<feature type="transmembrane region" description="Helical" evidence="1">
    <location>
        <begin position="240"/>
        <end position="260"/>
    </location>
</feature>
<keyword evidence="1" id="KW-0472">Membrane</keyword>
<feature type="domain" description="Phosphatidic acid phosphatase type 2/haloperoxidase" evidence="2">
    <location>
        <begin position="99"/>
        <end position="222"/>
    </location>
</feature>
<dbReference type="Pfam" id="PF01569">
    <property type="entry name" value="PAP2"/>
    <property type="match status" value="1"/>
</dbReference>
<comment type="caution">
    <text evidence="3">The sequence shown here is derived from an EMBL/GenBank/DDBJ whole genome shotgun (WGS) entry which is preliminary data.</text>
</comment>
<accession>A0A2K1Q205</accession>
<dbReference type="OrthoDB" id="7348799at2"/>